<organism evidence="1 2">
    <name type="scientific">Coemansia spiralis</name>
    <dbReference type="NCBI Taxonomy" id="417178"/>
    <lineage>
        <taxon>Eukaryota</taxon>
        <taxon>Fungi</taxon>
        <taxon>Fungi incertae sedis</taxon>
        <taxon>Zoopagomycota</taxon>
        <taxon>Kickxellomycotina</taxon>
        <taxon>Kickxellomycetes</taxon>
        <taxon>Kickxellales</taxon>
        <taxon>Kickxellaceae</taxon>
        <taxon>Coemansia</taxon>
    </lineage>
</organism>
<dbReference type="Gene3D" id="1.25.40.10">
    <property type="entry name" value="Tetratricopeptide repeat domain"/>
    <property type="match status" value="1"/>
</dbReference>
<dbReference type="InterPro" id="IPR011990">
    <property type="entry name" value="TPR-like_helical_dom_sf"/>
</dbReference>
<dbReference type="PANTHER" id="PTHR47938">
    <property type="entry name" value="RESPIRATORY COMPLEX I CHAPERONE (CIA84), PUTATIVE (AFU_ORTHOLOGUE AFUA_2G06020)-RELATED"/>
    <property type="match status" value="1"/>
</dbReference>
<dbReference type="OrthoDB" id="185373at2759"/>
<reference evidence="1" key="1">
    <citation type="submission" date="2022-07" db="EMBL/GenBank/DDBJ databases">
        <title>Phylogenomic reconstructions and comparative analyses of Kickxellomycotina fungi.</title>
        <authorList>
            <person name="Reynolds N.K."/>
            <person name="Stajich J.E."/>
            <person name="Barry K."/>
            <person name="Grigoriev I.V."/>
            <person name="Crous P."/>
            <person name="Smith M.E."/>
        </authorList>
    </citation>
    <scope>NUCLEOTIDE SEQUENCE</scope>
    <source>
        <strain evidence="1">CBS 109367</strain>
    </source>
</reference>
<accession>A0A9W8L2A4</accession>
<dbReference type="PANTHER" id="PTHR47938:SF35">
    <property type="entry name" value="PENTATRICOPEPTIDE REPEAT-CONTAINING PROTEIN 4, MITOCHONDRIAL-RELATED"/>
    <property type="match status" value="1"/>
</dbReference>
<proteinExistence type="predicted"/>
<gene>
    <name evidence="1" type="ORF">IWW39_005852</name>
</gene>
<dbReference type="Proteomes" id="UP001151516">
    <property type="component" value="Unassembled WGS sequence"/>
</dbReference>
<dbReference type="GO" id="GO:0003729">
    <property type="term" value="F:mRNA binding"/>
    <property type="evidence" value="ECO:0007669"/>
    <property type="project" value="TreeGrafter"/>
</dbReference>
<keyword evidence="2" id="KW-1185">Reference proteome</keyword>
<comment type="caution">
    <text evidence="1">The sequence shown here is derived from an EMBL/GenBank/DDBJ whole genome shotgun (WGS) entry which is preliminary data.</text>
</comment>
<dbReference type="EMBL" id="JANBTX010000368">
    <property type="protein sequence ID" value="KAJ2682761.1"/>
    <property type="molecule type" value="Genomic_DNA"/>
</dbReference>
<sequence>MLAPGLVALTRMRRALSRLLLPLPPLPPTLRLYQCERRQLSAIHSPPVPQPPVINQPRLLHELRASVTKQDTGAAVRIYAELRRAWLADAASSSRHTELRMGDLRAFHILLRRSAARSEPVSSGERRRALFIVIVQVIDDMQRLGLRVGATEVAAALFAQNQMGHYSATIDRWRAAVSQLSLDSESASAAPDLSVRLLFPQTHVYALVAAVSLKSLRFVRDVYRDSVRLMSELPMTGPPAKFFWALFPAQAESVADSAGSDRAWDASRLGSGFLELVLSDATKWVASDTPLRSRIVQALLRALLTEGHVHGASTLYDRVLAEPRRVAPMTSWILCEMVAGLCRHSRLDDAYDVLINAAQEHRTTHAWNAYLDGVANSMRRAQCSTAGKRQRREWARAPRAVLKRMETCIDWMEKSCAAKPDLATRSIWLRACFRAAEWRRAYAYFCTHFETMRHDIVCWDTAIRGLFESGDTDAQKEGWHLVSRLIRLTDESGPSVDVRLVETILLYLFPRYRPSYQPSPARTLDQQTLAEVLDWMETRMPQQRKITYAIVIGSLLATNQIARALEVYQAMVRRQLWPSKSINCMLAKSLASEQGVAVAAGFVEEHFPPHHYAAAFTAIVKPLLLHRRYEDAWCVLDRHYPEVNAGATDRAPALSYPYPTHDMYGMALGAAVEHGDFEQRRLLLDRIRAHLDLVSGKYPLSAQRIARVYDFYYNRA</sequence>
<name>A0A9W8L2A4_9FUNG</name>
<evidence type="ECO:0000313" key="2">
    <source>
        <dbReference type="Proteomes" id="UP001151516"/>
    </source>
</evidence>
<evidence type="ECO:0000313" key="1">
    <source>
        <dbReference type="EMBL" id="KAJ2682761.1"/>
    </source>
</evidence>
<dbReference type="AlphaFoldDB" id="A0A9W8L2A4"/>
<protein>
    <submittedName>
        <fullName evidence="1">Uncharacterized protein</fullName>
    </submittedName>
</protein>